<protein>
    <submittedName>
        <fullName evidence="2">Uncharacterized protein</fullName>
    </submittedName>
</protein>
<proteinExistence type="predicted"/>
<dbReference type="KEGG" id="gim:F1728_04145"/>
<accession>A0A6I6AA18</accession>
<feature type="region of interest" description="Disordered" evidence="1">
    <location>
        <begin position="133"/>
        <end position="162"/>
    </location>
</feature>
<reference evidence="2 3" key="1">
    <citation type="submission" date="2019-09" db="EMBL/GenBank/DDBJ databases">
        <title>Gimesia benthica sp. nov., a novel bacterium isolated from deep-sea water of the Northwest Indian Ocean.</title>
        <authorList>
            <person name="Dai X."/>
        </authorList>
    </citation>
    <scope>NUCLEOTIDE SEQUENCE [LARGE SCALE GENOMIC DNA]</scope>
    <source>
        <strain evidence="2 3">E7</strain>
    </source>
</reference>
<dbReference type="Proteomes" id="UP000427281">
    <property type="component" value="Chromosome"/>
</dbReference>
<dbReference type="EMBL" id="CP043930">
    <property type="protein sequence ID" value="QGQ21929.1"/>
    <property type="molecule type" value="Genomic_DNA"/>
</dbReference>
<gene>
    <name evidence="2" type="ORF">F1728_04145</name>
</gene>
<name>A0A6I6AA18_9PLAN</name>
<dbReference type="AlphaFoldDB" id="A0A6I6AA18"/>
<sequence length="673" mass="75925">MSSRFPFKTAVLLCLLVLILGWGVLRSTIRTSGETELSKNDIRQVKARKPVIVDQLPVDWEQPVEIVTFHNRPRFPLSMQKGDDYLLIVNNLQWDPAKAEKIRLSIVRDPAQQTASGCYFQNAPMFYEKQADQVRPVGAAPRSSETNRETETQTDKPAPEDSRSFYLFVTDGDLSDKKQYTRVTGKLIKHSPRVAIYLDEQQQPTELAAGLIDEVINLLEERVLDHLAQHCGSLTDVDENGRFTVLLSPWLGKLQGGKTSINGFVRPSDFREKVAAPFSNHCDMLYLNSALKPGQELFDLLSHEVTHAVVSSIRIRQEQYLGHMLLDEEDWLNEGIAHIMEPGFTNRDYRISEFYCQPEAYPLIVPDYYRARLWRNHGCRGAVNLFLKWCNELDPRQRFTWEFTHHPLTGVDKLEDLTEVSFAELFRQWSLSLASQALQSRFAYAGLSEHASPLHCGRFLLGGPALRTWDLSGNDQYTLKISSTASAFIHLRADQKLDVPTTIRVRGFPGMQLTLVRIPRSVPQTSLSAELVITSDSEQNATNSIEIRLRCHHPAQSELALIGAEYVGPGLSRSDRRPRHFNTEDLPETLSSTTASQIQISRPETIGNESGNVSEFQLRVPIATQKRDNTSQSLLVKTVVRTQAGQQLVVQTKIDLPASSGSRLAEVETAPRQ</sequence>
<keyword evidence="3" id="KW-1185">Reference proteome</keyword>
<evidence type="ECO:0000313" key="2">
    <source>
        <dbReference type="EMBL" id="QGQ21929.1"/>
    </source>
</evidence>
<feature type="compositionally biased region" description="Basic and acidic residues" evidence="1">
    <location>
        <begin position="145"/>
        <end position="162"/>
    </location>
</feature>
<evidence type="ECO:0000256" key="1">
    <source>
        <dbReference type="SAM" id="MobiDB-lite"/>
    </source>
</evidence>
<dbReference type="RefSeq" id="WP_155363022.1">
    <property type="nucleotide sequence ID" value="NZ_CP043930.1"/>
</dbReference>
<evidence type="ECO:0000313" key="3">
    <source>
        <dbReference type="Proteomes" id="UP000427281"/>
    </source>
</evidence>
<organism evidence="2 3">
    <name type="scientific">Gimesia benthica</name>
    <dbReference type="NCBI Taxonomy" id="2608982"/>
    <lineage>
        <taxon>Bacteria</taxon>
        <taxon>Pseudomonadati</taxon>
        <taxon>Planctomycetota</taxon>
        <taxon>Planctomycetia</taxon>
        <taxon>Planctomycetales</taxon>
        <taxon>Planctomycetaceae</taxon>
        <taxon>Gimesia</taxon>
    </lineage>
</organism>